<evidence type="ECO:0000259" key="1">
    <source>
        <dbReference type="Pfam" id="PF13280"/>
    </source>
</evidence>
<dbReference type="RefSeq" id="WP_065674031.1">
    <property type="nucleotide sequence ID" value="NZ_AP024308.1"/>
</dbReference>
<name>A0A3E2DI46_9ACTN</name>
<feature type="domain" description="PafC HTH" evidence="2">
    <location>
        <begin position="8"/>
        <end position="123"/>
    </location>
</feature>
<dbReference type="AlphaFoldDB" id="A0A3E2DI46"/>
<dbReference type="InterPro" id="IPR051534">
    <property type="entry name" value="CBASS_pafABC_assoc_protein"/>
</dbReference>
<proteinExistence type="predicted"/>
<dbReference type="PIRSF" id="PIRSF016838">
    <property type="entry name" value="PafC"/>
    <property type="match status" value="1"/>
</dbReference>
<evidence type="ECO:0000259" key="2">
    <source>
        <dbReference type="Pfam" id="PF19187"/>
    </source>
</evidence>
<dbReference type="InterPro" id="IPR028349">
    <property type="entry name" value="PafC-like"/>
</dbReference>
<dbReference type="EMBL" id="NOWI01000004">
    <property type="protein sequence ID" value="RFT44964.1"/>
    <property type="molecule type" value="Genomic_DNA"/>
</dbReference>
<accession>A0A3E2DI46</accession>
<dbReference type="Pfam" id="PF13280">
    <property type="entry name" value="WYL"/>
    <property type="match status" value="1"/>
</dbReference>
<evidence type="ECO:0000313" key="3">
    <source>
        <dbReference type="EMBL" id="RFT44964.1"/>
    </source>
</evidence>
<gene>
    <name evidence="3" type="ORF">CHT91_05840</name>
</gene>
<evidence type="ECO:0000313" key="4">
    <source>
        <dbReference type="Proteomes" id="UP000259211"/>
    </source>
</evidence>
<dbReference type="Proteomes" id="UP000259211">
    <property type="component" value="Unassembled WGS sequence"/>
</dbReference>
<feature type="domain" description="WYL" evidence="1">
    <location>
        <begin position="150"/>
        <end position="208"/>
    </location>
</feature>
<protein>
    <submittedName>
        <fullName evidence="3">WYL domain-containing protein</fullName>
    </submittedName>
</protein>
<dbReference type="PROSITE" id="PS52050">
    <property type="entry name" value="WYL"/>
    <property type="match status" value="1"/>
</dbReference>
<dbReference type="InterPro" id="IPR043839">
    <property type="entry name" value="PafC_HTH"/>
</dbReference>
<dbReference type="Pfam" id="PF19187">
    <property type="entry name" value="HTH_PafC"/>
    <property type="match status" value="1"/>
</dbReference>
<organism evidence="3 4">
    <name type="scientific">Cutibacterium avidum</name>
    <dbReference type="NCBI Taxonomy" id="33010"/>
    <lineage>
        <taxon>Bacteria</taxon>
        <taxon>Bacillati</taxon>
        <taxon>Actinomycetota</taxon>
        <taxon>Actinomycetes</taxon>
        <taxon>Propionibacteriales</taxon>
        <taxon>Propionibacteriaceae</taxon>
        <taxon>Cutibacterium</taxon>
    </lineage>
</organism>
<dbReference type="PANTHER" id="PTHR34580:SF1">
    <property type="entry name" value="PROTEIN PAFC"/>
    <property type="match status" value="1"/>
</dbReference>
<dbReference type="PANTHER" id="PTHR34580">
    <property type="match status" value="1"/>
</dbReference>
<sequence length="322" mass="35263">MTARTDTARLLALIPYLRSHPGVAVTEVARVFGVTTDRVIADLKILWMVGLPGGMPDDLIDIDMDAVDSDGTITITNADALPRPMRLTPDEAWSLLAALQVIADLADDTVRPAVASAVEKLRQVCPQSGPDPVEASVEADYDPRSEWFTGACANKWRIEIVHKRGDDPTPHTQVVDPVRVEVRDGHRYLVGWSMARKQWRTWRLDRIVTGKRVGHATNHGRPPKTLEWFSDVVDEVTLTLAPRAGWVAEYHPVRHVEKDGDVWKVTFAVASPTWLAELMVGLSPDVLAVDPPRAAAPAIQLARAAAIANGIEVPQREAGGES</sequence>
<reference evidence="3 4" key="1">
    <citation type="submission" date="2017-07" db="EMBL/GenBank/DDBJ databases">
        <authorList>
            <person name="Sun Z.S."/>
            <person name="Albrecht U."/>
            <person name="Echele G."/>
            <person name="Lee C.C."/>
        </authorList>
    </citation>
    <scope>NUCLEOTIDE SEQUENCE [LARGE SCALE GENOMIC DNA]</scope>
    <source>
        <strain evidence="3 4">P16-029</strain>
    </source>
</reference>
<dbReference type="InterPro" id="IPR026881">
    <property type="entry name" value="WYL_dom"/>
</dbReference>
<comment type="caution">
    <text evidence="3">The sequence shown here is derived from an EMBL/GenBank/DDBJ whole genome shotgun (WGS) entry which is preliminary data.</text>
</comment>